<name>A0A3D5QF48_FLESI</name>
<evidence type="ECO:0000313" key="2">
    <source>
        <dbReference type="EMBL" id="HCW93782.1"/>
    </source>
</evidence>
<dbReference type="EMBL" id="DPPF01000185">
    <property type="protein sequence ID" value="HCW93782.1"/>
    <property type="molecule type" value="Genomic_DNA"/>
</dbReference>
<dbReference type="InterPro" id="IPR002938">
    <property type="entry name" value="FAD-bd"/>
</dbReference>
<dbReference type="PROSITE" id="PS51257">
    <property type="entry name" value="PROKAR_LIPOPROTEIN"/>
    <property type="match status" value="1"/>
</dbReference>
<dbReference type="Gene3D" id="3.50.50.60">
    <property type="entry name" value="FAD/NAD(P)-binding domain"/>
    <property type="match status" value="1"/>
</dbReference>
<dbReference type="RefSeq" id="WP_273266275.1">
    <property type="nucleotide sequence ID" value="NZ_JAAZVV010000062.1"/>
</dbReference>
<dbReference type="AlphaFoldDB" id="A0A3D5QF48"/>
<dbReference type="Proteomes" id="UP000262325">
    <property type="component" value="Unassembled WGS sequence"/>
</dbReference>
<comment type="caution">
    <text evidence="2">The sequence shown here is derived from an EMBL/GenBank/DDBJ whole genome shotgun (WGS) entry which is preliminary data.</text>
</comment>
<organism evidence="2 3">
    <name type="scientific">Flexistipes sinusarabici</name>
    <dbReference type="NCBI Taxonomy" id="2352"/>
    <lineage>
        <taxon>Bacteria</taxon>
        <taxon>Pseudomonadati</taxon>
        <taxon>Deferribacterota</taxon>
        <taxon>Deferribacteres</taxon>
        <taxon>Deferribacterales</taxon>
        <taxon>Flexistipitaceae</taxon>
        <taxon>Flexistipes</taxon>
    </lineage>
</organism>
<dbReference type="PRINTS" id="PR00411">
    <property type="entry name" value="PNDRDTASEI"/>
</dbReference>
<dbReference type="NCBIfam" id="TIGR02032">
    <property type="entry name" value="GG-red-SF"/>
    <property type="match status" value="1"/>
</dbReference>
<dbReference type="PANTHER" id="PTHR42685:SF22">
    <property type="entry name" value="CONDITIONED MEDIUM FACTOR RECEPTOR 1"/>
    <property type="match status" value="1"/>
</dbReference>
<proteinExistence type="predicted"/>
<dbReference type="InterPro" id="IPR050407">
    <property type="entry name" value="Geranylgeranyl_reductase"/>
</dbReference>
<dbReference type="GO" id="GO:0016628">
    <property type="term" value="F:oxidoreductase activity, acting on the CH-CH group of donors, NAD or NADP as acceptor"/>
    <property type="evidence" value="ECO:0007669"/>
    <property type="project" value="InterPro"/>
</dbReference>
<sequence length="390" mass="43323">MNKRWDVIIIGAGPAGSISACKLSEAGLSVLIFDKKDFPREKVCGDGLLSDSIKCLKRCGVYDEVEKNANYIDETFFYSSFGTKVVIPGEYFTIKREIFDNILLRHATGKGVKFLPKKISRVEEGNDCFVCHSAEGESFTSNFGIIATGTDINLLKPSVSDKINCKPEAVGVRKYIQSDYITDKMFVSYERSIIPGYAWIFPLGSGLYNTGCCAFYGKKGVNNLKKVHDEFLKGFTEAGKIVAAKTGETKLKGAALRCGLKTGHLLNNKSSRYICIGETIGTTYPFTGEGIGKAMESGEFAAEYILEIIRSNLPLVPAEYYSLLHNRVFYKHFGYKTAQKWLSNKFLNDLLAKRATKSNFLYEAAKGIINETVNPRQIFSIKGVLKSFLK</sequence>
<dbReference type="InterPro" id="IPR011777">
    <property type="entry name" value="Geranylgeranyl_Rdtase_fam"/>
</dbReference>
<evidence type="ECO:0000313" key="3">
    <source>
        <dbReference type="Proteomes" id="UP000262325"/>
    </source>
</evidence>
<evidence type="ECO:0000259" key="1">
    <source>
        <dbReference type="Pfam" id="PF01494"/>
    </source>
</evidence>
<dbReference type="Pfam" id="PF01494">
    <property type="entry name" value="FAD_binding_3"/>
    <property type="match status" value="1"/>
</dbReference>
<dbReference type="GO" id="GO:0071949">
    <property type="term" value="F:FAD binding"/>
    <property type="evidence" value="ECO:0007669"/>
    <property type="project" value="InterPro"/>
</dbReference>
<reference evidence="2 3" key="1">
    <citation type="journal article" date="2018" name="Nat. Biotechnol.">
        <title>A standardized bacterial taxonomy based on genome phylogeny substantially revises the tree of life.</title>
        <authorList>
            <person name="Parks D.H."/>
            <person name="Chuvochina M."/>
            <person name="Waite D.W."/>
            <person name="Rinke C."/>
            <person name="Skarshewski A."/>
            <person name="Chaumeil P.A."/>
            <person name="Hugenholtz P."/>
        </authorList>
    </citation>
    <scope>NUCLEOTIDE SEQUENCE [LARGE SCALE GENOMIC DNA]</scope>
    <source>
        <strain evidence="2">UBA8672</strain>
    </source>
</reference>
<dbReference type="SUPFAM" id="SSF51905">
    <property type="entry name" value="FAD/NAD(P)-binding domain"/>
    <property type="match status" value="1"/>
</dbReference>
<protein>
    <recommendedName>
        <fullName evidence="1">FAD-binding domain-containing protein</fullName>
    </recommendedName>
</protein>
<gene>
    <name evidence="2" type="ORF">DHM44_08880</name>
</gene>
<dbReference type="InterPro" id="IPR036188">
    <property type="entry name" value="FAD/NAD-bd_sf"/>
</dbReference>
<feature type="domain" description="FAD-binding" evidence="1">
    <location>
        <begin position="5"/>
        <end position="113"/>
    </location>
</feature>
<accession>A0A3D5QF48</accession>
<dbReference type="PANTHER" id="PTHR42685">
    <property type="entry name" value="GERANYLGERANYL DIPHOSPHATE REDUCTASE"/>
    <property type="match status" value="1"/>
</dbReference>